<dbReference type="InterPro" id="IPR050577">
    <property type="entry name" value="MAPR/NEUFC/NENF-like"/>
</dbReference>
<keyword evidence="1" id="KW-0040">ANK repeat</keyword>
<keyword evidence="3" id="KW-1185">Reference proteome</keyword>
<organism evidence="2 3">
    <name type="scientific">Phytophthora boehmeriae</name>
    <dbReference type="NCBI Taxonomy" id="109152"/>
    <lineage>
        <taxon>Eukaryota</taxon>
        <taxon>Sar</taxon>
        <taxon>Stramenopiles</taxon>
        <taxon>Oomycota</taxon>
        <taxon>Peronosporomycetes</taxon>
        <taxon>Peronosporales</taxon>
        <taxon>Peronosporaceae</taxon>
        <taxon>Phytophthora</taxon>
    </lineage>
</organism>
<evidence type="ECO:0000313" key="2">
    <source>
        <dbReference type="EMBL" id="KAG7379514.1"/>
    </source>
</evidence>
<comment type="caution">
    <text evidence="2">The sequence shown here is derived from an EMBL/GenBank/DDBJ whole genome shotgun (WGS) entry which is preliminary data.</text>
</comment>
<dbReference type="SMART" id="SM00248">
    <property type="entry name" value="ANK"/>
    <property type="match status" value="1"/>
</dbReference>
<dbReference type="PANTHER" id="PTHR10281:SF76">
    <property type="entry name" value="CALCUTTA CUP-RELATED"/>
    <property type="match status" value="1"/>
</dbReference>
<dbReference type="AlphaFoldDB" id="A0A8T1VJA3"/>
<protein>
    <submittedName>
        <fullName evidence="2">Uncharacterized protein</fullName>
    </submittedName>
</protein>
<dbReference type="Proteomes" id="UP000693981">
    <property type="component" value="Unassembled WGS sequence"/>
</dbReference>
<feature type="repeat" description="ANK" evidence="1">
    <location>
        <begin position="317"/>
        <end position="349"/>
    </location>
</feature>
<dbReference type="GO" id="GO:0012505">
    <property type="term" value="C:endomembrane system"/>
    <property type="evidence" value="ECO:0007669"/>
    <property type="project" value="TreeGrafter"/>
</dbReference>
<dbReference type="GO" id="GO:0016020">
    <property type="term" value="C:membrane"/>
    <property type="evidence" value="ECO:0007669"/>
    <property type="project" value="TreeGrafter"/>
</dbReference>
<accession>A0A8T1VJA3</accession>
<name>A0A8T1VJA3_9STRA</name>
<reference evidence="2" key="1">
    <citation type="submission" date="2021-02" db="EMBL/GenBank/DDBJ databases">
        <authorList>
            <person name="Palmer J.M."/>
        </authorList>
    </citation>
    <scope>NUCLEOTIDE SEQUENCE</scope>
    <source>
        <strain evidence="2">SCRP23</strain>
    </source>
</reference>
<sequence>LLVPHTGRRRPRSRVALLLADVQRISLRELLRSGHNKWVSLCGAVFDVSGDEFFDANCAGLYSSWVGHDVTFLLLHMGLTVEAADDTASVASYLDQDWPLEALRGDDKAVQRRLDLLKEWFVRFQSRYEVVAQLSDRYVGEDWDALRDELLPELGSSSGGKCPLGFGAKVISNVASRKSTDVEKLRTITFQGRCYDVVDSSLFSLEGRFAHFVGHDVTYALAVQSTRVEDLDVTPERAYTFEEQLKLEKYRNLFARELAVVGVKEHQDGNDSKKEVVNLHAVIEGSDDMPQELGIQHLQKALANANVEQMDEVCVRTTMTPLHKAVEKRRLDLVKLLVDAGADVGARAALYDDETPLEMARRFHFDDIVSHLESIAVSGN</sequence>
<dbReference type="EMBL" id="JAGDFL010000940">
    <property type="protein sequence ID" value="KAG7379514.1"/>
    <property type="molecule type" value="Genomic_DNA"/>
</dbReference>
<dbReference type="PROSITE" id="PS50297">
    <property type="entry name" value="ANK_REP_REGION"/>
    <property type="match status" value="1"/>
</dbReference>
<dbReference type="PANTHER" id="PTHR10281">
    <property type="entry name" value="MEMBRANE-ASSOCIATED PROGESTERONE RECEPTOR COMPONENT-RELATED"/>
    <property type="match status" value="1"/>
</dbReference>
<feature type="non-terminal residue" evidence="2">
    <location>
        <position position="1"/>
    </location>
</feature>
<dbReference type="InterPro" id="IPR002110">
    <property type="entry name" value="Ankyrin_rpt"/>
</dbReference>
<dbReference type="Pfam" id="PF00023">
    <property type="entry name" value="Ank"/>
    <property type="match status" value="1"/>
</dbReference>
<evidence type="ECO:0000313" key="3">
    <source>
        <dbReference type="Proteomes" id="UP000693981"/>
    </source>
</evidence>
<evidence type="ECO:0000256" key="1">
    <source>
        <dbReference type="PROSITE-ProRule" id="PRU00023"/>
    </source>
</evidence>
<dbReference type="PROSITE" id="PS50088">
    <property type="entry name" value="ANK_REPEAT"/>
    <property type="match status" value="1"/>
</dbReference>
<dbReference type="OrthoDB" id="194358at2759"/>
<gene>
    <name evidence="2" type="ORF">PHYBOEH_011919</name>
</gene>
<proteinExistence type="predicted"/>